<evidence type="ECO:0000313" key="1">
    <source>
        <dbReference type="EMBL" id="KAG9450936.1"/>
    </source>
</evidence>
<dbReference type="SUPFAM" id="SSF52799">
    <property type="entry name" value="(Phosphotyrosine protein) phosphatases II"/>
    <property type="match status" value="1"/>
</dbReference>
<accession>A0AAV7ER76</accession>
<organism evidence="1 2">
    <name type="scientific">Aristolochia fimbriata</name>
    <name type="common">White veined hardy Dutchman's pipe vine</name>
    <dbReference type="NCBI Taxonomy" id="158543"/>
    <lineage>
        <taxon>Eukaryota</taxon>
        <taxon>Viridiplantae</taxon>
        <taxon>Streptophyta</taxon>
        <taxon>Embryophyta</taxon>
        <taxon>Tracheophyta</taxon>
        <taxon>Spermatophyta</taxon>
        <taxon>Magnoliopsida</taxon>
        <taxon>Magnoliidae</taxon>
        <taxon>Piperales</taxon>
        <taxon>Aristolochiaceae</taxon>
        <taxon>Aristolochia</taxon>
    </lineage>
</organism>
<dbReference type="EMBL" id="JAINDJ010000004">
    <property type="protein sequence ID" value="KAG9450936.1"/>
    <property type="molecule type" value="Genomic_DNA"/>
</dbReference>
<proteinExistence type="predicted"/>
<dbReference type="InterPro" id="IPR004861">
    <property type="entry name" value="Siw14-like"/>
</dbReference>
<dbReference type="AlphaFoldDB" id="A0AAV7ER76"/>
<dbReference type="Pfam" id="PF03162">
    <property type="entry name" value="Y_phosphatase2"/>
    <property type="match status" value="1"/>
</dbReference>
<protein>
    <submittedName>
        <fullName evidence="1">Uncharacterized protein</fullName>
    </submittedName>
</protein>
<reference evidence="1 2" key="1">
    <citation type="submission" date="2021-07" db="EMBL/GenBank/DDBJ databases">
        <title>The Aristolochia fimbriata genome: insights into angiosperm evolution, floral development and chemical biosynthesis.</title>
        <authorList>
            <person name="Jiao Y."/>
        </authorList>
    </citation>
    <scope>NUCLEOTIDE SEQUENCE [LARGE SCALE GENOMIC DNA]</scope>
    <source>
        <strain evidence="1">IBCAS-2021</strain>
        <tissue evidence="1">Leaf</tissue>
    </source>
</reference>
<dbReference type="InterPro" id="IPR029021">
    <property type="entry name" value="Prot-tyrosine_phosphatase-like"/>
</dbReference>
<gene>
    <name evidence="1" type="ORF">H6P81_010901</name>
</gene>
<dbReference type="GO" id="GO:0016791">
    <property type="term" value="F:phosphatase activity"/>
    <property type="evidence" value="ECO:0007669"/>
    <property type="project" value="TreeGrafter"/>
</dbReference>
<dbReference type="Gene3D" id="3.90.190.10">
    <property type="entry name" value="Protein tyrosine phosphatase superfamily"/>
    <property type="match status" value="1"/>
</dbReference>
<dbReference type="PANTHER" id="PTHR31126">
    <property type="entry name" value="TYROSINE-PROTEIN PHOSPHATASE"/>
    <property type="match status" value="1"/>
</dbReference>
<dbReference type="PANTHER" id="PTHR31126:SF48">
    <property type="entry name" value="INOSITOL PHOSPHATASE SIW14"/>
    <property type="match status" value="1"/>
</dbReference>
<comment type="caution">
    <text evidence="1">The sequence shown here is derived from an EMBL/GenBank/DDBJ whole genome shotgun (WGS) entry which is preliminary data.</text>
</comment>
<evidence type="ECO:0000313" key="2">
    <source>
        <dbReference type="Proteomes" id="UP000825729"/>
    </source>
</evidence>
<name>A0AAV7ER76_ARIFI</name>
<dbReference type="GO" id="GO:0005737">
    <property type="term" value="C:cytoplasm"/>
    <property type="evidence" value="ECO:0007669"/>
    <property type="project" value="TreeGrafter"/>
</dbReference>
<keyword evidence="2" id="KW-1185">Reference proteome</keyword>
<dbReference type="Proteomes" id="UP000825729">
    <property type="component" value="Unassembled WGS sequence"/>
</dbReference>
<sequence length="110" mass="12485">MPSFFQSAGWRLSMLLPSPLLTCKGVNFSLEEWIDEMRIPLFFLDVRNHPLLIHCKRGKHQTGSLVGCLRKLQNFRPEIRQADVPLDLGVSAAPKIHQLNQSIGPEKLNP</sequence>